<dbReference type="Gene3D" id="3.50.50.60">
    <property type="entry name" value="FAD/NAD(P)-binding domain"/>
    <property type="match status" value="1"/>
</dbReference>
<evidence type="ECO:0000313" key="5">
    <source>
        <dbReference type="Proteomes" id="UP001428774"/>
    </source>
</evidence>
<name>A0AAW9ST48_9RHOB</name>
<dbReference type="PRINTS" id="PR00420">
    <property type="entry name" value="RNGMNOXGNASE"/>
</dbReference>
<dbReference type="Pfam" id="PF01494">
    <property type="entry name" value="FAD_binding_3"/>
    <property type="match status" value="1"/>
</dbReference>
<protein>
    <submittedName>
        <fullName evidence="4">NAD(P)/FAD-dependent oxidoreductase</fullName>
    </submittedName>
</protein>
<dbReference type="RefSeq" id="WP_347168017.1">
    <property type="nucleotide sequence ID" value="NZ_JBDNCH010000002.1"/>
</dbReference>
<dbReference type="InterPro" id="IPR036188">
    <property type="entry name" value="FAD/NAD-bd_sf"/>
</dbReference>
<dbReference type="SUPFAM" id="SSF51905">
    <property type="entry name" value="FAD/NAD(P)-binding domain"/>
    <property type="match status" value="1"/>
</dbReference>
<keyword evidence="2" id="KW-0503">Monooxygenase</keyword>
<dbReference type="PANTHER" id="PTHR13789">
    <property type="entry name" value="MONOOXYGENASE"/>
    <property type="match status" value="1"/>
</dbReference>
<proteinExistence type="predicted"/>
<gene>
    <name evidence="4" type="ORF">ABFB10_14005</name>
</gene>
<reference evidence="4 5" key="1">
    <citation type="submission" date="2024-05" db="EMBL/GenBank/DDBJ databases">
        <title>Genome sequence of Ponticoccus litoralis KCCM 90028.</title>
        <authorList>
            <person name="Kim J.M."/>
            <person name="Lee J.K."/>
            <person name="Choi B.J."/>
            <person name="Bayburt H."/>
            <person name="Baek J.H."/>
            <person name="Jeon C.O."/>
        </authorList>
    </citation>
    <scope>NUCLEOTIDE SEQUENCE [LARGE SCALE GENOMIC DNA]</scope>
    <source>
        <strain evidence="4 5">KCCM 90028</strain>
    </source>
</reference>
<accession>A0AAW9ST48</accession>
<sequence length="400" mass="42460">MTLTIAIVGAGIGGLAAAAALSGAGHRVVVFDRFDAPAPVGSGLVIQPVGQAVLDGLSVGDTARRRGAKVHRMLGRDADSGRRVLDVSYDAPGVPRYGLAMHRAALFDVLHDAATAAGAEIRPGHRVTAVEAGAVRFAAGPEGPGGQDGPFDLVVDASGAGSVLSPMRARALSYGALWATVDWPDTTTLPYNELRQVYRRADRMLGVLPVGHLPGGEARKCAIFWSLPAGAQDDWRAAGLQAWRAEASALWPEYAPFAAQITDPAQMTMARYSHGTLRRPWSDGGRLVHIGDAAHRASPQLGQGANMALLDAWALARALERAQGDVALAARWYAQARRWHVRGYQGMSRLFTSQYQSDSRVLPLLRDRVLFPLSQVSPLPGVLTRLVCGDLLPPLGSLSN</sequence>
<evidence type="ECO:0000313" key="4">
    <source>
        <dbReference type="EMBL" id="MEN9061958.1"/>
    </source>
</evidence>
<dbReference type="InterPro" id="IPR050493">
    <property type="entry name" value="FAD-dep_Monooxygenase_BioMet"/>
</dbReference>
<dbReference type="PANTHER" id="PTHR13789:SF309">
    <property type="entry name" value="PUTATIVE (AFU_ORTHOLOGUE AFUA_6G14510)-RELATED"/>
    <property type="match status" value="1"/>
</dbReference>
<evidence type="ECO:0000259" key="3">
    <source>
        <dbReference type="Pfam" id="PF01494"/>
    </source>
</evidence>
<dbReference type="GO" id="GO:0071949">
    <property type="term" value="F:FAD binding"/>
    <property type="evidence" value="ECO:0007669"/>
    <property type="project" value="InterPro"/>
</dbReference>
<keyword evidence="5" id="KW-1185">Reference proteome</keyword>
<keyword evidence="1" id="KW-0560">Oxidoreductase</keyword>
<dbReference type="EMBL" id="JBDNCH010000002">
    <property type="protein sequence ID" value="MEN9061958.1"/>
    <property type="molecule type" value="Genomic_DNA"/>
</dbReference>
<evidence type="ECO:0000256" key="1">
    <source>
        <dbReference type="ARBA" id="ARBA00023002"/>
    </source>
</evidence>
<dbReference type="AlphaFoldDB" id="A0AAW9ST48"/>
<feature type="domain" description="FAD-binding" evidence="3">
    <location>
        <begin position="4"/>
        <end position="320"/>
    </location>
</feature>
<dbReference type="InterPro" id="IPR002938">
    <property type="entry name" value="FAD-bd"/>
</dbReference>
<dbReference type="Proteomes" id="UP001428774">
    <property type="component" value="Unassembled WGS sequence"/>
</dbReference>
<organism evidence="4 5">
    <name type="scientific">Ponticoccus litoralis</name>
    <dbReference type="NCBI Taxonomy" id="422297"/>
    <lineage>
        <taxon>Bacteria</taxon>
        <taxon>Pseudomonadati</taxon>
        <taxon>Pseudomonadota</taxon>
        <taxon>Alphaproteobacteria</taxon>
        <taxon>Rhodobacterales</taxon>
        <taxon>Roseobacteraceae</taxon>
        <taxon>Ponticoccus</taxon>
    </lineage>
</organism>
<evidence type="ECO:0000256" key="2">
    <source>
        <dbReference type="ARBA" id="ARBA00023033"/>
    </source>
</evidence>
<comment type="caution">
    <text evidence="4">The sequence shown here is derived from an EMBL/GenBank/DDBJ whole genome shotgun (WGS) entry which is preliminary data.</text>
</comment>
<dbReference type="GO" id="GO:0004497">
    <property type="term" value="F:monooxygenase activity"/>
    <property type="evidence" value="ECO:0007669"/>
    <property type="project" value="UniProtKB-KW"/>
</dbReference>